<dbReference type="PATRIC" id="fig|1423724.4.peg.1199"/>
<dbReference type="InterPro" id="IPR024654">
    <property type="entry name" value="Calcineurin-like_PHP_lpxH"/>
</dbReference>
<comment type="caution">
    <text evidence="3">The sequence shown here is derived from an EMBL/GenBank/DDBJ whole genome shotgun (WGS) entry which is preliminary data.</text>
</comment>
<dbReference type="STRING" id="1423724.FC32_GL001150"/>
<dbReference type="AlphaFoldDB" id="A0A0R1TXW1"/>
<dbReference type="PANTHER" id="PTHR42850:SF2">
    <property type="entry name" value="BLL5683 PROTEIN"/>
    <property type="match status" value="1"/>
</dbReference>
<dbReference type="EMBL" id="AZFT01000053">
    <property type="protein sequence ID" value="KRL83882.1"/>
    <property type="molecule type" value="Genomic_DNA"/>
</dbReference>
<dbReference type="InterPro" id="IPR011152">
    <property type="entry name" value="Pesterase_MJ0912"/>
</dbReference>
<dbReference type="OrthoDB" id="9813918at2"/>
<keyword evidence="4" id="KW-1185">Reference proteome</keyword>
<reference evidence="3 4" key="1">
    <citation type="journal article" date="2015" name="Genome Announc.">
        <title>Expanding the biotechnology potential of lactobacilli through comparative genomics of 213 strains and associated genera.</title>
        <authorList>
            <person name="Sun Z."/>
            <person name="Harris H.M."/>
            <person name="McCann A."/>
            <person name="Guo C."/>
            <person name="Argimon S."/>
            <person name="Zhang W."/>
            <person name="Yang X."/>
            <person name="Jeffery I.B."/>
            <person name="Cooney J.C."/>
            <person name="Kagawa T.F."/>
            <person name="Liu W."/>
            <person name="Song Y."/>
            <person name="Salvetti E."/>
            <person name="Wrobel A."/>
            <person name="Rasinkangas P."/>
            <person name="Parkhill J."/>
            <person name="Rea M.C."/>
            <person name="O'Sullivan O."/>
            <person name="Ritari J."/>
            <person name="Douillard F.P."/>
            <person name="Paul Ross R."/>
            <person name="Yang R."/>
            <person name="Briner A.E."/>
            <person name="Felis G.E."/>
            <person name="de Vos W.M."/>
            <person name="Barrangou R."/>
            <person name="Klaenhammer T.R."/>
            <person name="Caufield P.W."/>
            <person name="Cui Y."/>
            <person name="Zhang H."/>
            <person name="O'Toole P.W."/>
        </authorList>
    </citation>
    <scope>NUCLEOTIDE SEQUENCE [LARGE SCALE GENOMIC DNA]</scope>
    <source>
        <strain evidence="3 4">DSM 16634</strain>
    </source>
</reference>
<protein>
    <submittedName>
        <fullName evidence="3">Metallophosphoesterase</fullName>
    </submittedName>
</protein>
<evidence type="ECO:0000313" key="3">
    <source>
        <dbReference type="EMBL" id="KRL83882.1"/>
    </source>
</evidence>
<gene>
    <name evidence="3" type="ORF">FC32_GL001150</name>
</gene>
<dbReference type="Gene3D" id="3.60.21.10">
    <property type="match status" value="1"/>
</dbReference>
<dbReference type="eggNOG" id="COG0639">
    <property type="taxonomic scope" value="Bacteria"/>
</dbReference>
<evidence type="ECO:0000256" key="1">
    <source>
        <dbReference type="ARBA" id="ARBA00008950"/>
    </source>
</evidence>
<organism evidence="3 4">
    <name type="scientific">Ligilactobacillus apodemi DSM 16634 = JCM 16172</name>
    <dbReference type="NCBI Taxonomy" id="1423724"/>
    <lineage>
        <taxon>Bacteria</taxon>
        <taxon>Bacillati</taxon>
        <taxon>Bacillota</taxon>
        <taxon>Bacilli</taxon>
        <taxon>Lactobacillales</taxon>
        <taxon>Lactobacillaceae</taxon>
        <taxon>Ligilactobacillus</taxon>
    </lineage>
</organism>
<feature type="domain" description="Calcineurin-like phosphoesterase" evidence="2">
    <location>
        <begin position="6"/>
        <end position="210"/>
    </location>
</feature>
<accession>A0A0R1TXW1</accession>
<dbReference type="PANTHER" id="PTHR42850">
    <property type="entry name" value="METALLOPHOSPHOESTERASE"/>
    <property type="match status" value="1"/>
</dbReference>
<dbReference type="Pfam" id="PF12850">
    <property type="entry name" value="Metallophos_2"/>
    <property type="match status" value="1"/>
</dbReference>
<dbReference type="InterPro" id="IPR029052">
    <property type="entry name" value="Metallo-depent_PP-like"/>
</dbReference>
<dbReference type="PIRSF" id="PIRSF000883">
    <property type="entry name" value="Pesterase_MJ0912"/>
    <property type="match status" value="1"/>
</dbReference>
<evidence type="ECO:0000259" key="2">
    <source>
        <dbReference type="Pfam" id="PF12850"/>
    </source>
</evidence>
<proteinExistence type="inferred from homology"/>
<sequence length="287" mass="32617">MEFSNLKIAVISDIHGNLTALEAVVADILAKKVDEVWVLGDLVMPGPGAKEVLELLFGLRPTVFIRGNWDDLLLKGVAGKIALAKPSHVYFSKLALFSGQQLTQETLDFLANCPIQKTLKRGPLTLSLTHNLPNLNYGQNLYPTGSQVDLDEILQNISADVAIYAHVHHQLMRYTTNEQIVLNPGSVGEPFCNWQKFQADLRAQYLLLEIDEVGLTNIDFCKVDYDRKKEQKRALRSDLPYLDLYLELLKTGKVHTHDQKLLRSYNEKYGYTKEIERYRQQCNVDKT</sequence>
<comment type="similarity">
    <text evidence="1">Belongs to the metallophosphoesterase superfamily. YfcE family.</text>
</comment>
<name>A0A0R1TXW1_9LACO</name>
<dbReference type="InterPro" id="IPR050126">
    <property type="entry name" value="Ap4A_hydrolase"/>
</dbReference>
<dbReference type="Proteomes" id="UP000051324">
    <property type="component" value="Unassembled WGS sequence"/>
</dbReference>
<dbReference type="SUPFAM" id="SSF56300">
    <property type="entry name" value="Metallo-dependent phosphatases"/>
    <property type="match status" value="1"/>
</dbReference>
<dbReference type="RefSeq" id="WP_025087402.1">
    <property type="nucleotide sequence ID" value="NZ_AZFT01000053.1"/>
</dbReference>
<dbReference type="GO" id="GO:0016791">
    <property type="term" value="F:phosphatase activity"/>
    <property type="evidence" value="ECO:0007669"/>
    <property type="project" value="TreeGrafter"/>
</dbReference>
<dbReference type="GO" id="GO:0005737">
    <property type="term" value="C:cytoplasm"/>
    <property type="evidence" value="ECO:0007669"/>
    <property type="project" value="TreeGrafter"/>
</dbReference>
<evidence type="ECO:0000313" key="4">
    <source>
        <dbReference type="Proteomes" id="UP000051324"/>
    </source>
</evidence>